<keyword evidence="1" id="KW-0472">Membrane</keyword>
<proteinExistence type="predicted"/>
<dbReference type="EMBL" id="RCCI01000005">
    <property type="protein sequence ID" value="RLJ65173.1"/>
    <property type="molecule type" value="Genomic_DNA"/>
</dbReference>
<evidence type="ECO:0000313" key="2">
    <source>
        <dbReference type="EMBL" id="RLJ65173.1"/>
    </source>
</evidence>
<sequence>MSAQAMARKVPAHAARLLAPGESVRHLVRPRAVPLRMLLTLGTIFVALAAFSAVVEPGFIRLGVLPALPLVGGYAAHMVHSPAILVTDRRIVSAARWQRPLSVDLERLAAFKVQQGALERRLGYGTVFLLVQPPEDLGEGVFLSFELARIPDAESLGTAVSAALADLRVVRDGDRA</sequence>
<feature type="transmembrane region" description="Helical" evidence="1">
    <location>
        <begin position="67"/>
        <end position="86"/>
    </location>
</feature>
<comment type="caution">
    <text evidence="2">The sequence shown here is derived from an EMBL/GenBank/DDBJ whole genome shotgun (WGS) entry which is preliminary data.</text>
</comment>
<evidence type="ECO:0008006" key="4">
    <source>
        <dbReference type="Google" id="ProtNLM"/>
    </source>
</evidence>
<reference evidence="2 3" key="1">
    <citation type="submission" date="2018-10" db="EMBL/GenBank/DDBJ databases">
        <title>Genomic Encyclopedia of Type Strains, Phase IV (KMG-IV): sequencing the most valuable type-strain genomes for metagenomic binning, comparative biology and taxonomic classification.</title>
        <authorList>
            <person name="Goeker M."/>
        </authorList>
    </citation>
    <scope>NUCLEOTIDE SEQUENCE [LARGE SCALE GENOMIC DNA]</scope>
    <source>
        <strain evidence="2 3">DSM 26916</strain>
    </source>
</reference>
<name>A0A497XDY8_9PROT</name>
<gene>
    <name evidence="2" type="ORF">DFR35_1829</name>
</gene>
<accession>A0A497XDY8</accession>
<feature type="transmembrane region" description="Helical" evidence="1">
    <location>
        <begin position="35"/>
        <end position="55"/>
    </location>
</feature>
<evidence type="ECO:0000256" key="1">
    <source>
        <dbReference type="SAM" id="Phobius"/>
    </source>
</evidence>
<organism evidence="2 3">
    <name type="scientific">Sulfurisoma sediminicola</name>
    <dbReference type="NCBI Taxonomy" id="1381557"/>
    <lineage>
        <taxon>Bacteria</taxon>
        <taxon>Pseudomonadati</taxon>
        <taxon>Pseudomonadota</taxon>
        <taxon>Betaproteobacteria</taxon>
        <taxon>Nitrosomonadales</taxon>
        <taxon>Sterolibacteriaceae</taxon>
        <taxon>Sulfurisoma</taxon>
    </lineage>
</organism>
<dbReference type="Proteomes" id="UP000268908">
    <property type="component" value="Unassembled WGS sequence"/>
</dbReference>
<keyword evidence="3" id="KW-1185">Reference proteome</keyword>
<evidence type="ECO:0000313" key="3">
    <source>
        <dbReference type="Proteomes" id="UP000268908"/>
    </source>
</evidence>
<keyword evidence="1" id="KW-0812">Transmembrane</keyword>
<dbReference type="RefSeq" id="WP_124962459.1">
    <property type="nucleotide sequence ID" value="NZ_BHVV01000008.1"/>
</dbReference>
<keyword evidence="1" id="KW-1133">Transmembrane helix</keyword>
<dbReference type="AlphaFoldDB" id="A0A497XDY8"/>
<protein>
    <recommendedName>
        <fullName evidence="4">PH (Pleckstrin Homology) domain-containing protein</fullName>
    </recommendedName>
</protein>